<reference evidence="13 14" key="1">
    <citation type="submission" date="2016-07" db="EMBL/GenBank/DDBJ databases">
        <title>Pervasive Adenine N6-methylation of Active Genes in Fungi.</title>
        <authorList>
            <consortium name="DOE Joint Genome Institute"/>
            <person name="Mondo S.J."/>
            <person name="Dannebaum R.O."/>
            <person name="Kuo R.C."/>
            <person name="Labutti K."/>
            <person name="Haridas S."/>
            <person name="Kuo A."/>
            <person name="Salamov A."/>
            <person name="Ahrendt S.R."/>
            <person name="Lipzen A."/>
            <person name="Sullivan W."/>
            <person name="Andreopoulos W.B."/>
            <person name="Clum A."/>
            <person name="Lindquist E."/>
            <person name="Daum C."/>
            <person name="Ramamoorthy G.K."/>
            <person name="Gryganskyi A."/>
            <person name="Culley D."/>
            <person name="Magnuson J.K."/>
            <person name="James T.Y."/>
            <person name="O'Malley M.A."/>
            <person name="Stajich J.E."/>
            <person name="Spatafora J.W."/>
            <person name="Visel A."/>
            <person name="Grigoriev I.V."/>
        </authorList>
    </citation>
    <scope>NUCLEOTIDE SEQUENCE [LARGE SCALE GENOMIC DNA]</scope>
    <source>
        <strain evidence="13 14">12-1054</strain>
    </source>
</reference>
<evidence type="ECO:0000256" key="1">
    <source>
        <dbReference type="ARBA" id="ARBA00004477"/>
    </source>
</evidence>
<dbReference type="EMBL" id="MCFI01000003">
    <property type="protein sequence ID" value="ORY86254.1"/>
    <property type="molecule type" value="Genomic_DNA"/>
</dbReference>
<evidence type="ECO:0000256" key="10">
    <source>
        <dbReference type="ARBA" id="ARBA00049729"/>
    </source>
</evidence>
<dbReference type="PANTHER" id="PTHR13046:SF0">
    <property type="entry name" value="CAAX PRENYL PROTEASE 2"/>
    <property type="match status" value="1"/>
</dbReference>
<keyword evidence="6" id="KW-0256">Endoplasmic reticulum</keyword>
<dbReference type="PANTHER" id="PTHR13046">
    <property type="entry name" value="PROTEASE U48 CAAX PRENYL PROTEASE RCE1"/>
    <property type="match status" value="1"/>
</dbReference>
<evidence type="ECO:0000256" key="6">
    <source>
        <dbReference type="ARBA" id="ARBA00022824"/>
    </source>
</evidence>
<protein>
    <recommendedName>
        <fullName evidence="10">intramembrane prenyl-peptidase Rce1</fullName>
        <ecNumber evidence="10">3.4.26.1</ecNumber>
    </recommendedName>
</protein>
<comment type="catalytic activity">
    <reaction evidence="9">
        <text>Hydrolyzes the peptide bond -P2-(S-farnesyl or geranylgeranyl)C-P1'-P2'-P3'-COOH where P1' and P2' are amino acids with aliphatic sidechains and P3' is any C-terminal residue.</text>
        <dbReference type="EC" id="3.4.26.1"/>
    </reaction>
</comment>
<keyword evidence="3" id="KW-0645">Protease</keyword>
<dbReference type="GO" id="GO:0004222">
    <property type="term" value="F:metalloendopeptidase activity"/>
    <property type="evidence" value="ECO:0007669"/>
    <property type="project" value="InterPro"/>
</dbReference>
<name>A0A1Y2FSH0_PROLT</name>
<dbReference type="AlphaFoldDB" id="A0A1Y2FSH0"/>
<evidence type="ECO:0000256" key="7">
    <source>
        <dbReference type="ARBA" id="ARBA00022989"/>
    </source>
</evidence>
<keyword evidence="4 11" id="KW-0812">Transmembrane</keyword>
<evidence type="ECO:0000256" key="2">
    <source>
        <dbReference type="ARBA" id="ARBA00006897"/>
    </source>
</evidence>
<evidence type="ECO:0000256" key="5">
    <source>
        <dbReference type="ARBA" id="ARBA00022801"/>
    </source>
</evidence>
<feature type="transmembrane region" description="Helical" evidence="11">
    <location>
        <begin position="6"/>
        <end position="28"/>
    </location>
</feature>
<feature type="transmembrane region" description="Helical" evidence="11">
    <location>
        <begin position="91"/>
        <end position="111"/>
    </location>
</feature>
<feature type="transmembrane region" description="Helical" evidence="11">
    <location>
        <begin position="220"/>
        <end position="241"/>
    </location>
</feature>
<dbReference type="GO" id="GO:0071586">
    <property type="term" value="P:CAAX-box protein processing"/>
    <property type="evidence" value="ECO:0007669"/>
    <property type="project" value="InterPro"/>
</dbReference>
<feature type="transmembrane region" description="Helical" evidence="11">
    <location>
        <begin position="192"/>
        <end position="214"/>
    </location>
</feature>
<accession>A0A1Y2FSH0</accession>
<sequence>MLHIISLELAASLSVAYTLLYVAVLYLHPSSRPTRLISKDHPTVIKTRIAAVSFASAVCAACTVYIGMGAHDSLVSAAKRILGLTMKPQEVVWSLALTATLFAGPLFEYFVADRGWMDFPRDIVHGLFAWTGVRNYIAGPATEEFVFRACIIPLHFYASVKPGYIVFITPLYFGLAHVHHIYERTRQNPGQLAQACLVSFVQFTYTSIFGWYASFIFMRTGSLLACIAVHSFCNIMGLPRVTGRVRGALWKSVAYYVLLVAGLLLFTVQIDDWTRSATGYEPYALRR</sequence>
<keyword evidence="14" id="KW-1185">Reference proteome</keyword>
<comment type="caution">
    <text evidence="13">The sequence shown here is derived from an EMBL/GenBank/DDBJ whole genome shotgun (WGS) entry which is preliminary data.</text>
</comment>
<proteinExistence type="inferred from homology"/>
<evidence type="ECO:0000256" key="9">
    <source>
        <dbReference type="ARBA" id="ARBA00047280"/>
    </source>
</evidence>
<evidence type="ECO:0000256" key="4">
    <source>
        <dbReference type="ARBA" id="ARBA00022692"/>
    </source>
</evidence>
<evidence type="ECO:0000313" key="13">
    <source>
        <dbReference type="EMBL" id="ORY86254.1"/>
    </source>
</evidence>
<dbReference type="Pfam" id="PF02517">
    <property type="entry name" value="Rce1-like"/>
    <property type="match status" value="1"/>
</dbReference>
<dbReference type="InterPro" id="IPR039731">
    <property type="entry name" value="Rce1"/>
</dbReference>
<evidence type="ECO:0000259" key="12">
    <source>
        <dbReference type="Pfam" id="PF02517"/>
    </source>
</evidence>
<feature type="transmembrane region" description="Helical" evidence="11">
    <location>
        <begin position="253"/>
        <end position="270"/>
    </location>
</feature>
<dbReference type="STRING" id="56484.A0A1Y2FSH0"/>
<dbReference type="InterPro" id="IPR003675">
    <property type="entry name" value="Rce1/LyrA-like_dom"/>
</dbReference>
<dbReference type="RefSeq" id="XP_040727436.1">
    <property type="nucleotide sequence ID" value="XM_040867534.1"/>
</dbReference>
<gene>
    <name evidence="13" type="ORF">BCR37DRAFT_343936</name>
</gene>
<keyword evidence="5" id="KW-0378">Hydrolase</keyword>
<feature type="domain" description="CAAX prenyl protease 2/Lysostaphin resistance protein A-like" evidence="12">
    <location>
        <begin position="128"/>
        <end position="236"/>
    </location>
</feature>
<evidence type="ECO:0000256" key="8">
    <source>
        <dbReference type="ARBA" id="ARBA00023136"/>
    </source>
</evidence>
<dbReference type="GeneID" id="63784133"/>
<dbReference type="EC" id="3.4.26.1" evidence="10"/>
<comment type="similarity">
    <text evidence="2">Belongs to the peptidase U48 family.</text>
</comment>
<keyword evidence="7 11" id="KW-1133">Transmembrane helix</keyword>
<evidence type="ECO:0000256" key="3">
    <source>
        <dbReference type="ARBA" id="ARBA00022670"/>
    </source>
</evidence>
<organism evidence="13 14">
    <name type="scientific">Protomyces lactucae-debilis</name>
    <dbReference type="NCBI Taxonomy" id="2754530"/>
    <lineage>
        <taxon>Eukaryota</taxon>
        <taxon>Fungi</taxon>
        <taxon>Dikarya</taxon>
        <taxon>Ascomycota</taxon>
        <taxon>Taphrinomycotina</taxon>
        <taxon>Taphrinomycetes</taxon>
        <taxon>Taphrinales</taxon>
        <taxon>Protomycetaceae</taxon>
        <taxon>Protomyces</taxon>
    </lineage>
</organism>
<dbReference type="OMA" id="HSFCNWC"/>
<comment type="subcellular location">
    <subcellularLocation>
        <location evidence="1">Endoplasmic reticulum membrane</location>
        <topology evidence="1">Multi-pass membrane protein</topology>
    </subcellularLocation>
</comment>
<evidence type="ECO:0000313" key="14">
    <source>
        <dbReference type="Proteomes" id="UP000193685"/>
    </source>
</evidence>
<keyword evidence="8 11" id="KW-0472">Membrane</keyword>
<dbReference type="OrthoDB" id="271604at2759"/>
<dbReference type="GO" id="GO:0005789">
    <property type="term" value="C:endoplasmic reticulum membrane"/>
    <property type="evidence" value="ECO:0007669"/>
    <property type="project" value="UniProtKB-SubCell"/>
</dbReference>
<evidence type="ECO:0000256" key="11">
    <source>
        <dbReference type="SAM" id="Phobius"/>
    </source>
</evidence>
<feature type="transmembrane region" description="Helical" evidence="11">
    <location>
        <begin position="49"/>
        <end position="71"/>
    </location>
</feature>
<dbReference type="Proteomes" id="UP000193685">
    <property type="component" value="Unassembled WGS sequence"/>
</dbReference>